<dbReference type="InterPro" id="IPR040911">
    <property type="entry name" value="Exostosin_GT47"/>
</dbReference>
<accession>A0A914XIB5</accession>
<dbReference type="GO" id="GO:0016757">
    <property type="term" value="F:glycosyltransferase activity"/>
    <property type="evidence" value="ECO:0007669"/>
    <property type="project" value="InterPro"/>
</dbReference>
<dbReference type="AlphaFoldDB" id="A0A914XIB5"/>
<evidence type="ECO:0000313" key="13">
    <source>
        <dbReference type="WBParaSite" id="PSAMB.scaffold8311size6365.g31236.t1"/>
    </source>
</evidence>
<dbReference type="WBParaSite" id="PSAMB.scaffold8311size6365.g31236.t1">
    <property type="protein sequence ID" value="PSAMB.scaffold8311size6365.g31236.t1"/>
    <property type="gene ID" value="PSAMB.scaffold8311size6365.g31236"/>
</dbReference>
<keyword evidence="4" id="KW-0812">Transmembrane</keyword>
<comment type="subcellular location">
    <subcellularLocation>
        <location evidence="1">Endoplasmic reticulum membrane</location>
        <topology evidence="1">Single-pass type II membrane protein</topology>
    </subcellularLocation>
</comment>
<evidence type="ECO:0000256" key="6">
    <source>
        <dbReference type="ARBA" id="ARBA00022989"/>
    </source>
</evidence>
<keyword evidence="5" id="KW-0256">Endoplasmic reticulum</keyword>
<dbReference type="Pfam" id="PF03016">
    <property type="entry name" value="Exostosin_GT47"/>
    <property type="match status" value="1"/>
</dbReference>
<dbReference type="Gene3D" id="3.90.550.10">
    <property type="entry name" value="Spore Coat Polysaccharide Biosynthesis Protein SpsA, Chain A"/>
    <property type="match status" value="1"/>
</dbReference>
<protein>
    <submittedName>
        <fullName evidence="13">Exostosin-2</fullName>
    </submittedName>
</protein>
<dbReference type="Pfam" id="PF09258">
    <property type="entry name" value="Glyco_transf_64"/>
    <property type="match status" value="1"/>
</dbReference>
<dbReference type="PANTHER" id="PTHR48261">
    <property type="entry name" value="ACETYLGLUCOSAMINYLTRANSFERASE"/>
    <property type="match status" value="1"/>
</dbReference>
<evidence type="ECO:0000256" key="9">
    <source>
        <dbReference type="SAM" id="SignalP"/>
    </source>
</evidence>
<dbReference type="PANTHER" id="PTHR48261:SF2">
    <property type="entry name" value="ACETYLGLUCOSAMINYLTRANSFERASE"/>
    <property type="match status" value="1"/>
</dbReference>
<organism evidence="12 13">
    <name type="scientific">Plectus sambesii</name>
    <dbReference type="NCBI Taxonomy" id="2011161"/>
    <lineage>
        <taxon>Eukaryota</taxon>
        <taxon>Metazoa</taxon>
        <taxon>Ecdysozoa</taxon>
        <taxon>Nematoda</taxon>
        <taxon>Chromadorea</taxon>
        <taxon>Plectida</taxon>
        <taxon>Plectina</taxon>
        <taxon>Plectoidea</taxon>
        <taxon>Plectidae</taxon>
        <taxon>Plectus</taxon>
    </lineage>
</organism>
<dbReference type="SUPFAM" id="SSF53448">
    <property type="entry name" value="Nucleotide-diphospho-sugar transferases"/>
    <property type="match status" value="1"/>
</dbReference>
<name>A0A914XIB5_9BILA</name>
<evidence type="ECO:0000256" key="7">
    <source>
        <dbReference type="ARBA" id="ARBA00023136"/>
    </source>
</evidence>
<evidence type="ECO:0000256" key="3">
    <source>
        <dbReference type="ARBA" id="ARBA00022679"/>
    </source>
</evidence>
<keyword evidence="8" id="KW-1015">Disulfide bond</keyword>
<feature type="domain" description="Glycosyl transferase 64" evidence="11">
    <location>
        <begin position="430"/>
        <end position="674"/>
    </location>
</feature>
<evidence type="ECO:0000256" key="8">
    <source>
        <dbReference type="ARBA" id="ARBA00023157"/>
    </source>
</evidence>
<evidence type="ECO:0000259" key="11">
    <source>
        <dbReference type="Pfam" id="PF09258"/>
    </source>
</evidence>
<keyword evidence="3" id="KW-0808">Transferase</keyword>
<evidence type="ECO:0000259" key="10">
    <source>
        <dbReference type="Pfam" id="PF03016"/>
    </source>
</evidence>
<reference evidence="13" key="1">
    <citation type="submission" date="2022-11" db="UniProtKB">
        <authorList>
            <consortium name="WormBaseParasite"/>
        </authorList>
    </citation>
    <scope>IDENTIFICATION</scope>
</reference>
<proteinExistence type="inferred from homology"/>
<feature type="chain" id="PRO_5037115413" evidence="9">
    <location>
        <begin position="27"/>
        <end position="692"/>
    </location>
</feature>
<dbReference type="Proteomes" id="UP000887566">
    <property type="component" value="Unplaced"/>
</dbReference>
<dbReference type="InterPro" id="IPR029044">
    <property type="entry name" value="Nucleotide-diphossugar_trans"/>
</dbReference>
<evidence type="ECO:0000256" key="2">
    <source>
        <dbReference type="ARBA" id="ARBA00010271"/>
    </source>
</evidence>
<evidence type="ECO:0000256" key="1">
    <source>
        <dbReference type="ARBA" id="ARBA00004648"/>
    </source>
</evidence>
<feature type="domain" description="Exostosin GT47" evidence="10">
    <location>
        <begin position="86"/>
        <end position="351"/>
    </location>
</feature>
<keyword evidence="9" id="KW-0732">Signal</keyword>
<comment type="similarity">
    <text evidence="2">Belongs to the glycosyltransferase 47 family.</text>
</comment>
<dbReference type="InterPro" id="IPR004263">
    <property type="entry name" value="Exostosin"/>
</dbReference>
<dbReference type="InterPro" id="IPR015338">
    <property type="entry name" value="GT64_dom"/>
</dbReference>
<sequence>MKPRRRRKVCAFAFILCALTILLCTALYVSYSKSAGDKSSSLADLETVEVEEVVEFAPSVPSSSLAHRKDCSLATCFNIYQCGQSKSGLSVYVHPLYRLIDVNGTLLTPPPSREFLELRSAIIRSRFFEPDEDRACLFLPGVDTLSVVRFNGPAIAKALAHHGSWKSTGANHLIFNLLTSNDLRLEEAIVAGGNHRLSTFRRTLDIAVPTWNPLTRSFVRSNTEDSRVNLAAVNLRFASHSIKSAFFKAAHNRSDVLLLDTCPGEIDKFDAVCDQRGTKHSYPHVLQTASFCVVVDGVPGFQATLLDSLQTACIPLILSDDFVLPFGEVLDWKRFSVKLLYFQLPEAIAIVADKTKFNGQRISLMRRQATFIWDKYMKSMSSVALTTLRVFEHRLFADRVDEYHVWNEPTKPSYAHAPLFFPRSSPNEGFTAVVLAYERVSSLFAMIRLLSNVPSLTRIVVIWNNPASSPPALSDWPRIAQPIRVIRSKANRLSNRFKPYDAIKTEAVLSLDDDITMLTVDEIEFAYQVWREHPDRLVGFPSRVHLYNPISRRLEYNSEWTNNVSMILTGAAFYHKYYGSLYQSVLPAQIRRFVDERMNCEDIAMNFLIANLTSQPALKVTPRKRFLCPGCPAVGISADSQHLQERSECIDFFSNVYGYNPLRTVEFRVDPVLYKSPHVPYQMKEFPAVGQF</sequence>
<keyword evidence="12" id="KW-1185">Reference proteome</keyword>
<evidence type="ECO:0000256" key="5">
    <source>
        <dbReference type="ARBA" id="ARBA00022824"/>
    </source>
</evidence>
<keyword evidence="6" id="KW-1133">Transmembrane helix</keyword>
<evidence type="ECO:0000313" key="12">
    <source>
        <dbReference type="Proteomes" id="UP000887566"/>
    </source>
</evidence>
<feature type="signal peptide" evidence="9">
    <location>
        <begin position="1"/>
        <end position="26"/>
    </location>
</feature>
<keyword evidence="7" id="KW-0472">Membrane</keyword>
<dbReference type="GO" id="GO:0005789">
    <property type="term" value="C:endoplasmic reticulum membrane"/>
    <property type="evidence" value="ECO:0007669"/>
    <property type="project" value="UniProtKB-SubCell"/>
</dbReference>
<evidence type="ECO:0000256" key="4">
    <source>
        <dbReference type="ARBA" id="ARBA00022692"/>
    </source>
</evidence>
<dbReference type="GO" id="GO:0015012">
    <property type="term" value="P:heparan sulfate proteoglycan biosynthetic process"/>
    <property type="evidence" value="ECO:0007669"/>
    <property type="project" value="UniProtKB-ARBA"/>
</dbReference>